<comment type="similarity">
    <text evidence="1">Belongs to the SCO1/2 family.</text>
</comment>
<accession>A0ABD5NR23</accession>
<sequence>MKRRSYLGAAGLGGLSGLAGCLDDAGSLTDGGTAGSGSGSGGSGSDDPGSGLEQAEGAVLGPPDLDLSASSHPTYGDRVPSYTFTDPFADVRVSDTDFQGERAQLYTFYYTNCPDGVCPALLQQLVTVNLTIRDEELEDGAAFVPVTFDPGRDDRGAIAAQADDFGVDPAAADWYFLRPESWSAVEETLVAEDGGFGLPLTPNLGDGGHGGNESDGWEDGEPTGDDYVFPHFAFILLVNENGIVERAYPNATTTEPSRIEEDMLAVLEG</sequence>
<evidence type="ECO:0000256" key="4">
    <source>
        <dbReference type="PIRSR" id="PIRSR603782-2"/>
    </source>
</evidence>
<protein>
    <submittedName>
        <fullName evidence="7">SCO family protein</fullName>
    </submittedName>
</protein>
<dbReference type="AlphaFoldDB" id="A0ABD5NR23"/>
<feature type="domain" description="Thioredoxin" evidence="6">
    <location>
        <begin position="73"/>
        <end position="268"/>
    </location>
</feature>
<dbReference type="EMBL" id="JBHSAQ010000013">
    <property type="protein sequence ID" value="MFC3959477.1"/>
    <property type="molecule type" value="Genomic_DNA"/>
</dbReference>
<evidence type="ECO:0000256" key="1">
    <source>
        <dbReference type="ARBA" id="ARBA00010996"/>
    </source>
</evidence>
<gene>
    <name evidence="7" type="ORF">ACFOUR_14025</name>
</gene>
<keyword evidence="2 3" id="KW-0186">Copper</keyword>
<feature type="region of interest" description="Disordered" evidence="5">
    <location>
        <begin position="201"/>
        <end position="223"/>
    </location>
</feature>
<dbReference type="InterPro" id="IPR003782">
    <property type="entry name" value="SCO1/SenC"/>
</dbReference>
<evidence type="ECO:0000259" key="6">
    <source>
        <dbReference type="PROSITE" id="PS51352"/>
    </source>
</evidence>
<dbReference type="Proteomes" id="UP001595846">
    <property type="component" value="Unassembled WGS sequence"/>
</dbReference>
<name>A0ABD5NR23_9EURY</name>
<keyword evidence="3" id="KW-0479">Metal-binding</keyword>
<dbReference type="PROSITE" id="PS51352">
    <property type="entry name" value="THIOREDOXIN_2"/>
    <property type="match status" value="1"/>
</dbReference>
<feature type="disulfide bond" description="Redox-active" evidence="4">
    <location>
        <begin position="113"/>
        <end position="118"/>
    </location>
</feature>
<feature type="binding site" evidence="3">
    <location>
        <position position="118"/>
    </location>
    <ligand>
        <name>Cu cation</name>
        <dbReference type="ChEBI" id="CHEBI:23378"/>
    </ligand>
</feature>
<evidence type="ECO:0000256" key="2">
    <source>
        <dbReference type="ARBA" id="ARBA00023008"/>
    </source>
</evidence>
<feature type="binding site" evidence="3">
    <location>
        <position position="113"/>
    </location>
    <ligand>
        <name>Cu cation</name>
        <dbReference type="ChEBI" id="CHEBI:23378"/>
    </ligand>
</feature>
<dbReference type="RefSeq" id="WP_256532990.1">
    <property type="nucleotide sequence ID" value="NZ_CP101824.1"/>
</dbReference>
<evidence type="ECO:0000256" key="3">
    <source>
        <dbReference type="PIRSR" id="PIRSR603782-1"/>
    </source>
</evidence>
<dbReference type="InterPro" id="IPR036249">
    <property type="entry name" value="Thioredoxin-like_sf"/>
</dbReference>
<dbReference type="PROSITE" id="PS51257">
    <property type="entry name" value="PROKAR_LIPOPROTEIN"/>
    <property type="match status" value="1"/>
</dbReference>
<evidence type="ECO:0000256" key="5">
    <source>
        <dbReference type="SAM" id="MobiDB-lite"/>
    </source>
</evidence>
<organism evidence="7 8">
    <name type="scientific">Halovivax cerinus</name>
    <dbReference type="NCBI Taxonomy" id="1487865"/>
    <lineage>
        <taxon>Archaea</taxon>
        <taxon>Methanobacteriati</taxon>
        <taxon>Methanobacteriota</taxon>
        <taxon>Stenosarchaea group</taxon>
        <taxon>Halobacteria</taxon>
        <taxon>Halobacteriales</taxon>
        <taxon>Natrialbaceae</taxon>
        <taxon>Halovivax</taxon>
    </lineage>
</organism>
<reference evidence="7 8" key="1">
    <citation type="journal article" date="2019" name="Int. J. Syst. Evol. Microbiol.">
        <title>The Global Catalogue of Microorganisms (GCM) 10K type strain sequencing project: providing services to taxonomists for standard genome sequencing and annotation.</title>
        <authorList>
            <consortium name="The Broad Institute Genomics Platform"/>
            <consortium name="The Broad Institute Genome Sequencing Center for Infectious Disease"/>
            <person name="Wu L."/>
            <person name="Ma J."/>
        </authorList>
    </citation>
    <scope>NUCLEOTIDE SEQUENCE [LARGE SCALE GENOMIC DNA]</scope>
    <source>
        <strain evidence="7 8">IBRC-M 10256</strain>
    </source>
</reference>
<dbReference type="SUPFAM" id="SSF52833">
    <property type="entry name" value="Thioredoxin-like"/>
    <property type="match status" value="1"/>
</dbReference>
<feature type="region of interest" description="Disordered" evidence="5">
    <location>
        <begin position="29"/>
        <end position="71"/>
    </location>
</feature>
<dbReference type="InterPro" id="IPR013766">
    <property type="entry name" value="Thioredoxin_domain"/>
</dbReference>
<proteinExistence type="inferred from homology"/>
<keyword evidence="4" id="KW-1015">Disulfide bond</keyword>
<evidence type="ECO:0000313" key="7">
    <source>
        <dbReference type="EMBL" id="MFC3959477.1"/>
    </source>
</evidence>
<comment type="caution">
    <text evidence="7">The sequence shown here is derived from an EMBL/GenBank/DDBJ whole genome shotgun (WGS) entry which is preliminary data.</text>
</comment>
<keyword evidence="8" id="KW-1185">Reference proteome</keyword>
<feature type="compositionally biased region" description="Gly residues" evidence="5">
    <location>
        <begin position="32"/>
        <end position="44"/>
    </location>
</feature>
<dbReference type="Pfam" id="PF02630">
    <property type="entry name" value="SCO1-SenC"/>
    <property type="match status" value="1"/>
</dbReference>
<dbReference type="Gene3D" id="3.40.30.10">
    <property type="entry name" value="Glutaredoxin"/>
    <property type="match status" value="1"/>
</dbReference>
<dbReference type="GeneID" id="73902101"/>
<evidence type="ECO:0000313" key="8">
    <source>
        <dbReference type="Proteomes" id="UP001595846"/>
    </source>
</evidence>